<reference evidence="1 2" key="1">
    <citation type="submission" date="2014-08" db="EMBL/GenBank/DDBJ databases">
        <authorList>
            <person name="Moulin Lionel"/>
        </authorList>
    </citation>
    <scope>NUCLEOTIDE SEQUENCE [LARGE SCALE GENOMIC DNA]</scope>
</reference>
<evidence type="ECO:0000313" key="2">
    <source>
        <dbReference type="Proteomes" id="UP000046373"/>
    </source>
</evidence>
<keyword evidence="1" id="KW-0489">Methyltransferase</keyword>
<dbReference type="GO" id="GO:0030798">
    <property type="term" value="F:trans-aconitate 2-methyltransferase activity"/>
    <property type="evidence" value="ECO:0007669"/>
    <property type="project" value="InterPro"/>
</dbReference>
<accession>A0A090GKM2</accession>
<proteinExistence type="predicted"/>
<sequence length="104" mass="12059">MGGPAGRRDTERTSIERTQNYYGILRPLCRRVEVWTIYHHPLKGLDGIIDWFSSTGLRPYLSRLDASEKKAYLAVPRRSRHYAILEEATTLLPFPRLFVVATRL</sequence>
<name>A0A090GKM2_MESPL</name>
<dbReference type="Proteomes" id="UP000046373">
    <property type="component" value="Unassembled WGS sequence"/>
</dbReference>
<dbReference type="InterPro" id="IPR023149">
    <property type="entry name" value="Trans_acon_MeTrfase_C"/>
</dbReference>
<protein>
    <submittedName>
        <fullName evidence="1">Trans-aconitate 2-methyltransferase</fullName>
    </submittedName>
</protein>
<keyword evidence="1" id="KW-0808">Transferase</keyword>
<dbReference type="EMBL" id="CCNB01000012">
    <property type="protein sequence ID" value="CDX35677.1"/>
    <property type="molecule type" value="Genomic_DNA"/>
</dbReference>
<dbReference type="AlphaFoldDB" id="A0A090GKM2"/>
<organism evidence="1 2">
    <name type="scientific">Mesorhizobium plurifarium</name>
    <dbReference type="NCBI Taxonomy" id="69974"/>
    <lineage>
        <taxon>Bacteria</taxon>
        <taxon>Pseudomonadati</taxon>
        <taxon>Pseudomonadota</taxon>
        <taxon>Alphaproteobacteria</taxon>
        <taxon>Hyphomicrobiales</taxon>
        <taxon>Phyllobacteriaceae</taxon>
        <taxon>Mesorhizobium</taxon>
    </lineage>
</organism>
<dbReference type="GO" id="GO:0032259">
    <property type="term" value="P:methylation"/>
    <property type="evidence" value="ECO:0007669"/>
    <property type="project" value="UniProtKB-KW"/>
</dbReference>
<evidence type="ECO:0000313" key="1">
    <source>
        <dbReference type="EMBL" id="CDX35677.1"/>
    </source>
</evidence>
<dbReference type="Gene3D" id="1.10.150.290">
    <property type="entry name" value="S-adenosyl-L-methionine-dependent methyltransferases"/>
    <property type="match status" value="1"/>
</dbReference>
<dbReference type="InterPro" id="IPR029063">
    <property type="entry name" value="SAM-dependent_MTases_sf"/>
</dbReference>
<dbReference type="Gene3D" id="3.40.50.150">
    <property type="entry name" value="Vaccinia Virus protein VP39"/>
    <property type="match status" value="1"/>
</dbReference>
<gene>
    <name evidence="1" type="ORF">MPLDJ20_20281</name>
</gene>